<evidence type="ECO:0000313" key="3">
    <source>
        <dbReference type="Proteomes" id="UP001501705"/>
    </source>
</evidence>
<organism evidence="2 3">
    <name type="scientific">Kribbella hippodromi</name>
    <dbReference type="NCBI Taxonomy" id="434347"/>
    <lineage>
        <taxon>Bacteria</taxon>
        <taxon>Bacillati</taxon>
        <taxon>Actinomycetota</taxon>
        <taxon>Actinomycetes</taxon>
        <taxon>Propionibacteriales</taxon>
        <taxon>Kribbellaceae</taxon>
        <taxon>Kribbella</taxon>
    </lineage>
</organism>
<feature type="transmembrane region" description="Helical" evidence="1">
    <location>
        <begin position="96"/>
        <end position="118"/>
    </location>
</feature>
<accession>A0ABN2D390</accession>
<feature type="transmembrane region" description="Helical" evidence="1">
    <location>
        <begin position="138"/>
        <end position="157"/>
    </location>
</feature>
<gene>
    <name evidence="2" type="ORF">GCM10009804_25170</name>
</gene>
<keyword evidence="3" id="KW-1185">Reference proteome</keyword>
<evidence type="ECO:0000313" key="2">
    <source>
        <dbReference type="EMBL" id="GAA1567553.1"/>
    </source>
</evidence>
<evidence type="ECO:0000256" key="1">
    <source>
        <dbReference type="SAM" id="Phobius"/>
    </source>
</evidence>
<dbReference type="Proteomes" id="UP001501705">
    <property type="component" value="Unassembled WGS sequence"/>
</dbReference>
<proteinExistence type="predicted"/>
<keyword evidence="1" id="KW-1133">Transmembrane helix</keyword>
<dbReference type="Pfam" id="PF22564">
    <property type="entry name" value="HAAS"/>
    <property type="match status" value="1"/>
</dbReference>
<dbReference type="InterPro" id="IPR047928">
    <property type="entry name" value="Perm_prefix_1"/>
</dbReference>
<feature type="transmembrane region" description="Helical" evidence="1">
    <location>
        <begin position="169"/>
        <end position="192"/>
    </location>
</feature>
<protein>
    <submittedName>
        <fullName evidence="2">Uncharacterized protein</fullName>
    </submittedName>
</protein>
<reference evidence="2 3" key="1">
    <citation type="journal article" date="2019" name="Int. J. Syst. Evol. Microbiol.">
        <title>The Global Catalogue of Microorganisms (GCM) 10K type strain sequencing project: providing services to taxonomists for standard genome sequencing and annotation.</title>
        <authorList>
            <consortium name="The Broad Institute Genomics Platform"/>
            <consortium name="The Broad Institute Genome Sequencing Center for Infectious Disease"/>
            <person name="Wu L."/>
            <person name="Ma J."/>
        </authorList>
    </citation>
    <scope>NUCLEOTIDE SEQUENCE [LARGE SCALE GENOMIC DNA]</scope>
    <source>
        <strain evidence="2 3">JCM 15572</strain>
    </source>
</reference>
<comment type="caution">
    <text evidence="2">The sequence shown here is derived from an EMBL/GenBank/DDBJ whole genome shotgun (WGS) entry which is preliminary data.</text>
</comment>
<dbReference type="EMBL" id="BAAAPH010000007">
    <property type="protein sequence ID" value="GAA1567553.1"/>
    <property type="molecule type" value="Genomic_DNA"/>
</dbReference>
<name>A0ABN2D390_9ACTN</name>
<keyword evidence="1" id="KW-0472">Membrane</keyword>
<sequence>MSLGADPHTGGVSSISTPVDVYLAALSGQLSGPRRRKADLLAEARDHLTDATEALEAGGLQRYDAEQEAVADFGELSEVVPGYRAELAITQSRRTAMMLLMALLIQPIVWQGGAWIWTHEPEQTSALNDFLQVLVRDVGGVVIAGAVLAVIGTGVGVRYPLVREHLSRVTALFTLAGSALIAAIGVAMASTSLQDRGLLAYAVVGTFVVLPLTFVSLQAKRCLRLARA</sequence>
<feature type="transmembrane region" description="Helical" evidence="1">
    <location>
        <begin position="198"/>
        <end position="217"/>
    </location>
</feature>
<dbReference type="NCBIfam" id="NF038403">
    <property type="entry name" value="perm_prefix_1"/>
    <property type="match status" value="1"/>
</dbReference>
<keyword evidence="1" id="KW-0812">Transmembrane</keyword>